<name>A0A7K1UQY5_9NOCA</name>
<reference evidence="3 4" key="1">
    <citation type="submission" date="2019-12" db="EMBL/GenBank/DDBJ databases">
        <title>Nocardia sp. nov. ET3-3 isolated from soil.</title>
        <authorList>
            <person name="Kanchanasin P."/>
            <person name="Tanasupawat S."/>
            <person name="Yuki M."/>
            <person name="Kudo T."/>
        </authorList>
    </citation>
    <scope>NUCLEOTIDE SEQUENCE [LARGE SCALE GENOMIC DNA]</scope>
    <source>
        <strain evidence="3 4">ET3-3</strain>
    </source>
</reference>
<keyword evidence="2" id="KW-0812">Transmembrane</keyword>
<keyword evidence="4" id="KW-1185">Reference proteome</keyword>
<dbReference type="Proteomes" id="UP000466794">
    <property type="component" value="Unassembled WGS sequence"/>
</dbReference>
<evidence type="ECO:0000313" key="4">
    <source>
        <dbReference type="Proteomes" id="UP000466794"/>
    </source>
</evidence>
<organism evidence="3 4">
    <name type="scientific">Nocardia terrae</name>
    <dbReference type="NCBI Taxonomy" id="2675851"/>
    <lineage>
        <taxon>Bacteria</taxon>
        <taxon>Bacillati</taxon>
        <taxon>Actinomycetota</taxon>
        <taxon>Actinomycetes</taxon>
        <taxon>Mycobacteriales</taxon>
        <taxon>Nocardiaceae</taxon>
        <taxon>Nocardia</taxon>
    </lineage>
</organism>
<evidence type="ECO:0000256" key="2">
    <source>
        <dbReference type="SAM" id="Phobius"/>
    </source>
</evidence>
<dbReference type="RefSeq" id="WP_157355477.1">
    <property type="nucleotide sequence ID" value="NZ_WRPP01000001.1"/>
</dbReference>
<feature type="region of interest" description="Disordered" evidence="1">
    <location>
        <begin position="1"/>
        <end position="21"/>
    </location>
</feature>
<proteinExistence type="predicted"/>
<keyword evidence="2" id="KW-1133">Transmembrane helix</keyword>
<accession>A0A7K1UQY5</accession>
<evidence type="ECO:0000313" key="3">
    <source>
        <dbReference type="EMBL" id="MVU76756.1"/>
    </source>
</evidence>
<keyword evidence="2" id="KW-0472">Membrane</keyword>
<feature type="transmembrane region" description="Helical" evidence="2">
    <location>
        <begin position="59"/>
        <end position="80"/>
    </location>
</feature>
<protein>
    <recommendedName>
        <fullName evidence="5">SHOCT domain-containing protein</fullName>
    </recommendedName>
</protein>
<dbReference type="EMBL" id="WRPP01000001">
    <property type="protein sequence ID" value="MVU76756.1"/>
    <property type="molecule type" value="Genomic_DNA"/>
</dbReference>
<dbReference type="AlphaFoldDB" id="A0A7K1UQY5"/>
<evidence type="ECO:0008006" key="5">
    <source>
        <dbReference type="Google" id="ProtNLM"/>
    </source>
</evidence>
<sequence length="147" mass="15857">MTAPICNFEQPAGEPPPPPEVQQALAEKLGCTLEGQGVGDTGLPHVSDPSPGIPVGGQIFLAVVVLVMVAIVSFGIYTAVRRYRAARELGIDPLTADLQWQARIANSATFDPAPSTERRLDELEHLYRAGKITHEEHQQARARLLGI</sequence>
<gene>
    <name evidence="3" type="ORF">GPX89_05780</name>
</gene>
<evidence type="ECO:0000256" key="1">
    <source>
        <dbReference type="SAM" id="MobiDB-lite"/>
    </source>
</evidence>
<comment type="caution">
    <text evidence="3">The sequence shown here is derived from an EMBL/GenBank/DDBJ whole genome shotgun (WGS) entry which is preliminary data.</text>
</comment>